<comment type="subcellular location">
    <subcellularLocation>
        <location evidence="1">Cell membrane</location>
        <topology evidence="1">Single-pass type I membrane protein</topology>
    </subcellularLocation>
</comment>
<protein>
    <recommendedName>
        <fullName evidence="13">Leucine-rich repeat-containing N-terminal plant-type domain-containing protein</fullName>
    </recommendedName>
</protein>
<evidence type="ECO:0000256" key="7">
    <source>
        <dbReference type="ARBA" id="ARBA00022737"/>
    </source>
</evidence>
<dbReference type="InterPro" id="IPR046956">
    <property type="entry name" value="RLP23-like"/>
</dbReference>
<dbReference type="EMBL" id="JAKOGI010000025">
    <property type="protein sequence ID" value="KAJ8448972.1"/>
    <property type="molecule type" value="Genomic_DNA"/>
</dbReference>
<evidence type="ECO:0008006" key="13">
    <source>
        <dbReference type="Google" id="ProtNLM"/>
    </source>
</evidence>
<evidence type="ECO:0000313" key="12">
    <source>
        <dbReference type="Proteomes" id="UP001153076"/>
    </source>
</evidence>
<comment type="similarity">
    <text evidence="2">Belongs to the RLP family.</text>
</comment>
<evidence type="ECO:0000256" key="8">
    <source>
        <dbReference type="ARBA" id="ARBA00022989"/>
    </source>
</evidence>
<reference evidence="11" key="1">
    <citation type="submission" date="2022-04" db="EMBL/GenBank/DDBJ databases">
        <title>Carnegiea gigantea Genome sequencing and assembly v2.</title>
        <authorList>
            <person name="Copetti D."/>
            <person name="Sanderson M.J."/>
            <person name="Burquez A."/>
            <person name="Wojciechowski M.F."/>
        </authorList>
    </citation>
    <scope>NUCLEOTIDE SEQUENCE</scope>
    <source>
        <strain evidence="11">SGP5-SGP5p</strain>
        <tissue evidence="11">Aerial part</tissue>
    </source>
</reference>
<keyword evidence="6" id="KW-0732">Signal</keyword>
<proteinExistence type="inferred from homology"/>
<keyword evidence="10" id="KW-0325">Glycoprotein</keyword>
<dbReference type="Pfam" id="PF00560">
    <property type="entry name" value="LRR_1"/>
    <property type="match status" value="2"/>
</dbReference>
<dbReference type="InterPro" id="IPR032675">
    <property type="entry name" value="LRR_dom_sf"/>
</dbReference>
<accession>A0A9Q1KT67</accession>
<dbReference type="SUPFAM" id="SSF52058">
    <property type="entry name" value="L domain-like"/>
    <property type="match status" value="2"/>
</dbReference>
<name>A0A9Q1KT67_9CARY</name>
<dbReference type="SMART" id="SM00369">
    <property type="entry name" value="LRR_TYP"/>
    <property type="match status" value="4"/>
</dbReference>
<gene>
    <name evidence="11" type="ORF">Cgig2_004027</name>
</gene>
<dbReference type="Gene3D" id="3.80.10.10">
    <property type="entry name" value="Ribonuclease Inhibitor"/>
    <property type="match status" value="4"/>
</dbReference>
<keyword evidence="8" id="KW-1133">Transmembrane helix</keyword>
<dbReference type="PANTHER" id="PTHR48061">
    <property type="entry name" value="LEUCINE-RICH REPEAT RECEPTOR PROTEIN KINASE EMS1-LIKE-RELATED"/>
    <property type="match status" value="1"/>
</dbReference>
<evidence type="ECO:0000256" key="9">
    <source>
        <dbReference type="ARBA" id="ARBA00023136"/>
    </source>
</evidence>
<keyword evidence="5" id="KW-0812">Transmembrane</keyword>
<keyword evidence="3" id="KW-1003">Cell membrane</keyword>
<dbReference type="InterPro" id="IPR001611">
    <property type="entry name" value="Leu-rich_rpt"/>
</dbReference>
<evidence type="ECO:0000256" key="1">
    <source>
        <dbReference type="ARBA" id="ARBA00004251"/>
    </source>
</evidence>
<evidence type="ECO:0000256" key="5">
    <source>
        <dbReference type="ARBA" id="ARBA00022692"/>
    </source>
</evidence>
<keyword evidence="9" id="KW-0472">Membrane</keyword>
<sequence>MLIDWIIRSLGCIRGFAVGCALGKYFTDRNHEWFVETFQRRKRGCKLVSISLFSKSMSPVVRTSLPDDERLFNIHTIPYKKLNQMYSALQNSSTLIFDLSATYPVVNSWGSEPHRRDFCLWDDVYCDEETGHVTELDFSNSCLYGTFPSKSSLFHLNHLQHKWCNPTSEGFMIEFRNYENLLLVPAGSPGKIKPVSPLGLPEQLIIVPIVIMIMAESMLIHKHRNFSSSSKKYPTVSHNFGFTSMDFRRISVGRSVHSLIHENSPVSYQQTHTSIKLTMGFQSYQYLLFSFLLVNTVFSFQPSWSCHEHEISALLQFKHSFFIGCAASLSLYAYPKVKSWGVEPHNGDCRSWDGVYCDSKTGHVIRLYGNFPSNSTIFNALTHLHHLSLSDNDFNLSRIPSELGQFSKLASLDLSNSAFSGRISSAISKLSMLSLLDLSSSEGGPRLSLEDSGLEKLVQNRTSLNQLSLDHTDIFSSVPVALTNFTVLKVVSLQFCNLNGQFPINIFHLPLLEKLYLVGNPAIAGSLPEFRQKSPLRKLDLSTTSFQGQVPFSIGQLANLEELMLYSCDLSEVRTSPVFSREPHKAQFLGPSQQNCFQCFSSLDKLTALSVNFINLGAEIPSVIANITSLTLLDLAQNLITGRIPHWLVNLTQLNVLSLSNNQLQGPILPSGISQFPNLCTLLLGGNHNLNGNFDGFLKLKNLVDLHLSGVTLTFGGENATNESVSKLIALDLSSCNFSQFPRFLNTPDEL</sequence>
<dbReference type="OrthoDB" id="442066at2759"/>
<dbReference type="AlphaFoldDB" id="A0A9Q1KT67"/>
<keyword evidence="7" id="KW-0677">Repeat</keyword>
<evidence type="ECO:0000313" key="11">
    <source>
        <dbReference type="EMBL" id="KAJ8448972.1"/>
    </source>
</evidence>
<dbReference type="InterPro" id="IPR003591">
    <property type="entry name" value="Leu-rich_rpt_typical-subtyp"/>
</dbReference>
<evidence type="ECO:0000256" key="2">
    <source>
        <dbReference type="ARBA" id="ARBA00009592"/>
    </source>
</evidence>
<dbReference type="GO" id="GO:0005886">
    <property type="term" value="C:plasma membrane"/>
    <property type="evidence" value="ECO:0007669"/>
    <property type="project" value="UniProtKB-SubCell"/>
</dbReference>
<evidence type="ECO:0000256" key="6">
    <source>
        <dbReference type="ARBA" id="ARBA00022729"/>
    </source>
</evidence>
<evidence type="ECO:0000256" key="10">
    <source>
        <dbReference type="ARBA" id="ARBA00023180"/>
    </source>
</evidence>
<evidence type="ECO:0000256" key="4">
    <source>
        <dbReference type="ARBA" id="ARBA00022614"/>
    </source>
</evidence>
<dbReference type="Proteomes" id="UP001153076">
    <property type="component" value="Unassembled WGS sequence"/>
</dbReference>
<dbReference type="PANTHER" id="PTHR48061:SF12">
    <property type="entry name" value="DISEASE RESISTANCE LIKE PROTEIN"/>
    <property type="match status" value="1"/>
</dbReference>
<organism evidence="11 12">
    <name type="scientific">Carnegiea gigantea</name>
    <dbReference type="NCBI Taxonomy" id="171969"/>
    <lineage>
        <taxon>Eukaryota</taxon>
        <taxon>Viridiplantae</taxon>
        <taxon>Streptophyta</taxon>
        <taxon>Embryophyta</taxon>
        <taxon>Tracheophyta</taxon>
        <taxon>Spermatophyta</taxon>
        <taxon>Magnoliopsida</taxon>
        <taxon>eudicotyledons</taxon>
        <taxon>Gunneridae</taxon>
        <taxon>Pentapetalae</taxon>
        <taxon>Caryophyllales</taxon>
        <taxon>Cactineae</taxon>
        <taxon>Cactaceae</taxon>
        <taxon>Cactoideae</taxon>
        <taxon>Echinocereeae</taxon>
        <taxon>Carnegiea</taxon>
    </lineage>
</organism>
<comment type="caution">
    <text evidence="11">The sequence shown here is derived from an EMBL/GenBank/DDBJ whole genome shotgun (WGS) entry which is preliminary data.</text>
</comment>
<keyword evidence="12" id="KW-1185">Reference proteome</keyword>
<keyword evidence="4" id="KW-0433">Leucine-rich repeat</keyword>
<evidence type="ECO:0000256" key="3">
    <source>
        <dbReference type="ARBA" id="ARBA00022475"/>
    </source>
</evidence>